<evidence type="ECO:0000259" key="12">
    <source>
        <dbReference type="SMART" id="SM01002"/>
    </source>
</evidence>
<dbReference type="GO" id="GO:0016491">
    <property type="term" value="F:oxidoreductase activity"/>
    <property type="evidence" value="ECO:0007669"/>
    <property type="project" value="InterPro"/>
</dbReference>
<dbReference type="SMART" id="SM01002">
    <property type="entry name" value="AlaDh_PNT_C"/>
    <property type="match status" value="1"/>
</dbReference>
<feature type="domain" description="Alanine dehydrogenase/pyridine nucleotide transhydrogenase NAD(H)-binding" evidence="12">
    <location>
        <begin position="212"/>
        <end position="376"/>
    </location>
</feature>
<evidence type="ECO:0000256" key="11">
    <source>
        <dbReference type="ARBA" id="ARBA00048202"/>
    </source>
</evidence>
<comment type="catalytic activity">
    <reaction evidence="11">
        <text>NAD(+) + NADPH + H(+)(in) = NADH + NADP(+) + H(+)(out)</text>
        <dbReference type="Rhea" id="RHEA:47992"/>
        <dbReference type="ChEBI" id="CHEBI:15378"/>
        <dbReference type="ChEBI" id="CHEBI:57540"/>
        <dbReference type="ChEBI" id="CHEBI:57783"/>
        <dbReference type="ChEBI" id="CHEBI:57945"/>
        <dbReference type="ChEBI" id="CHEBI:58349"/>
        <dbReference type="EC" id="7.1.1.1"/>
    </reaction>
</comment>
<dbReference type="Pfam" id="PF01262">
    <property type="entry name" value="AlaDh_PNT_C"/>
    <property type="match status" value="1"/>
</dbReference>
<dbReference type="PANTHER" id="PTHR10160:SF19">
    <property type="entry name" value="PROTON-TRANSLOCATING NAD(P)(+) TRANSHYDROGENASE"/>
    <property type="match status" value="1"/>
</dbReference>
<dbReference type="SMART" id="SM01003">
    <property type="entry name" value="AlaDh_PNT_N"/>
    <property type="match status" value="1"/>
</dbReference>
<name>A0A7J7IWZ5_BUGNE</name>
<dbReference type="InterPro" id="IPR026255">
    <property type="entry name" value="NADP_transhyd_a"/>
</dbReference>
<comment type="caution">
    <text evidence="14">The sequence shown here is derived from an EMBL/GenBank/DDBJ whole genome shotgun (WGS) entry which is preliminary data.</text>
</comment>
<dbReference type="GO" id="GO:0005743">
    <property type="term" value="C:mitochondrial inner membrane"/>
    <property type="evidence" value="ECO:0007669"/>
    <property type="project" value="TreeGrafter"/>
</dbReference>
<evidence type="ECO:0000256" key="4">
    <source>
        <dbReference type="ARBA" id="ARBA00022692"/>
    </source>
</evidence>
<dbReference type="CDD" id="cd05304">
    <property type="entry name" value="Rubrum_tdh"/>
    <property type="match status" value="1"/>
</dbReference>
<dbReference type="PIRSF" id="PIRSF000203">
    <property type="entry name" value="NADP_transhydrogenase_alpha"/>
    <property type="match status" value="1"/>
</dbReference>
<evidence type="ECO:0000256" key="2">
    <source>
        <dbReference type="ARBA" id="ARBA00005624"/>
    </source>
</evidence>
<dbReference type="InterPro" id="IPR007698">
    <property type="entry name" value="AlaDH/PNT_NAD(H)-bd"/>
</dbReference>
<dbReference type="Proteomes" id="UP000593567">
    <property type="component" value="Unassembled WGS sequence"/>
</dbReference>
<feature type="domain" description="Alanine dehydrogenase/pyridine nucleotide transhydrogenase N-terminal" evidence="13">
    <location>
        <begin position="70"/>
        <end position="203"/>
    </location>
</feature>
<reference evidence="14" key="1">
    <citation type="submission" date="2020-06" db="EMBL/GenBank/DDBJ databases">
        <title>Draft genome of Bugula neritina, a colonial animal packing powerful symbionts and potential medicines.</title>
        <authorList>
            <person name="Rayko M."/>
        </authorList>
    </citation>
    <scope>NUCLEOTIDE SEQUENCE [LARGE SCALE GENOMIC DNA]</scope>
    <source>
        <strain evidence="14">Kwan_BN1</strain>
    </source>
</reference>
<dbReference type="FunFam" id="3.40.50.720:FF:000028">
    <property type="entry name" value="NAD(P) transhydrogenase subunit alpha"/>
    <property type="match status" value="1"/>
</dbReference>
<dbReference type="InterPro" id="IPR008143">
    <property type="entry name" value="Ala_DH/PNT_CS2"/>
</dbReference>
<keyword evidence="6" id="KW-0521">NADP</keyword>
<comment type="subcellular location">
    <subcellularLocation>
        <location evidence="1">Membrane</location>
        <topology evidence="1">Multi-pass membrane protein</topology>
    </subcellularLocation>
</comment>
<keyword evidence="10" id="KW-0472">Membrane</keyword>
<evidence type="ECO:0000256" key="6">
    <source>
        <dbReference type="ARBA" id="ARBA00022857"/>
    </source>
</evidence>
<evidence type="ECO:0000256" key="8">
    <source>
        <dbReference type="ARBA" id="ARBA00022989"/>
    </source>
</evidence>
<evidence type="ECO:0000313" key="14">
    <source>
        <dbReference type="EMBL" id="KAF6018056.1"/>
    </source>
</evidence>
<dbReference type="NCBIfam" id="NF006942">
    <property type="entry name" value="PRK09424.1"/>
    <property type="match status" value="1"/>
</dbReference>
<dbReference type="EMBL" id="VXIV02003343">
    <property type="protein sequence ID" value="KAF6018056.1"/>
    <property type="molecule type" value="Genomic_DNA"/>
</dbReference>
<dbReference type="Pfam" id="PF05222">
    <property type="entry name" value="AlaDh_PNT_N"/>
    <property type="match status" value="1"/>
</dbReference>
<dbReference type="NCBIfam" id="TIGR00561">
    <property type="entry name" value="pntA"/>
    <property type="match status" value="1"/>
</dbReference>
<evidence type="ECO:0000256" key="3">
    <source>
        <dbReference type="ARBA" id="ARBA00012943"/>
    </source>
</evidence>
<evidence type="ECO:0000259" key="13">
    <source>
        <dbReference type="SMART" id="SM01003"/>
    </source>
</evidence>
<gene>
    <name evidence="14" type="ORF">EB796_023617</name>
</gene>
<evidence type="ECO:0000256" key="9">
    <source>
        <dbReference type="ARBA" id="ARBA00023027"/>
    </source>
</evidence>
<evidence type="ECO:0000256" key="5">
    <source>
        <dbReference type="ARBA" id="ARBA00022741"/>
    </source>
</evidence>
<evidence type="ECO:0000256" key="10">
    <source>
        <dbReference type="ARBA" id="ARBA00023136"/>
    </source>
</evidence>
<keyword evidence="8" id="KW-1133">Transmembrane helix</keyword>
<dbReference type="Gene3D" id="3.40.50.720">
    <property type="entry name" value="NAD(P)-binding Rossmann-like Domain"/>
    <property type="match status" value="2"/>
</dbReference>
<dbReference type="EC" id="7.1.1.1" evidence="3"/>
<evidence type="ECO:0000256" key="7">
    <source>
        <dbReference type="ARBA" id="ARBA00022967"/>
    </source>
</evidence>
<keyword evidence="5" id="KW-0547">Nucleotide-binding</keyword>
<dbReference type="PANTHER" id="PTHR10160">
    <property type="entry name" value="NAD(P) TRANSHYDROGENASE"/>
    <property type="match status" value="1"/>
</dbReference>
<dbReference type="GO" id="GO:0008750">
    <property type="term" value="F:proton-translocating NAD(P)+ transhydrogenase activity"/>
    <property type="evidence" value="ECO:0007669"/>
    <property type="project" value="UniProtKB-EC"/>
</dbReference>
<evidence type="ECO:0000256" key="1">
    <source>
        <dbReference type="ARBA" id="ARBA00004141"/>
    </source>
</evidence>
<dbReference type="GO" id="GO:0050661">
    <property type="term" value="F:NADP binding"/>
    <property type="evidence" value="ECO:0007669"/>
    <property type="project" value="TreeGrafter"/>
</dbReference>
<keyword evidence="9" id="KW-0520">NAD</keyword>
<dbReference type="InterPro" id="IPR036291">
    <property type="entry name" value="NAD(P)-bd_dom_sf"/>
</dbReference>
<dbReference type="SUPFAM" id="SSF51735">
    <property type="entry name" value="NAD(P)-binding Rossmann-fold domains"/>
    <property type="match status" value="1"/>
</dbReference>
<keyword evidence="15" id="KW-1185">Reference proteome</keyword>
<proteinExistence type="inferred from homology"/>
<sequence>MYAVFAVSVSDTVASIFGFKMLKLHLAKVSNSSVQTLRNQLHKTYRRYCSGNEKSAESIPGIAYSKLTIGVPREVFKNEKRVALSPAATALLTKKGFNVAVEEEAGIEAKFLNEEYAASGASLVSRDKAFGSDIVLKVRAPSSDEMGLLQSRANLISFVYPAQNKALVDELAKKELTVFAMDAIPRVSRAQVFDALSSMANIAGYKAVVEAANHFGRFFTGQITAAGKVPPAKVLVIGGGVAGLAAIGTAKSMGAVVRGFDVRPSVKEQIESLGAEFLQVNIEESGEGAGGYAKEMSPEFIAAEMALFAKQAKECDIIITTALIPGKPAPKLITEEMVKSMKPGSVIVDLAAEAGGNVATTVPGQLAKIHDVIHIGYTDLPSRLPTQASTLYGNNISKFLLSIGEKEHFNINLEDEVVRGSIILHEASTSLCTFSPIALMC</sequence>
<keyword evidence="7" id="KW-1278">Translocase</keyword>
<protein>
    <recommendedName>
        <fullName evidence="3">proton-translocating NAD(P)(+) transhydrogenase</fullName>
        <ecNumber evidence="3">7.1.1.1</ecNumber>
    </recommendedName>
</protein>
<evidence type="ECO:0000313" key="15">
    <source>
        <dbReference type="Proteomes" id="UP000593567"/>
    </source>
</evidence>
<accession>A0A7J7IWZ5</accession>
<organism evidence="14 15">
    <name type="scientific">Bugula neritina</name>
    <name type="common">Brown bryozoan</name>
    <name type="synonym">Sertularia neritina</name>
    <dbReference type="NCBI Taxonomy" id="10212"/>
    <lineage>
        <taxon>Eukaryota</taxon>
        <taxon>Metazoa</taxon>
        <taxon>Spiralia</taxon>
        <taxon>Lophotrochozoa</taxon>
        <taxon>Bryozoa</taxon>
        <taxon>Gymnolaemata</taxon>
        <taxon>Cheilostomatida</taxon>
        <taxon>Flustrina</taxon>
        <taxon>Buguloidea</taxon>
        <taxon>Bugulidae</taxon>
        <taxon>Bugula</taxon>
    </lineage>
</organism>
<dbReference type="SUPFAM" id="SSF52283">
    <property type="entry name" value="Formate/glycerate dehydrogenase catalytic domain-like"/>
    <property type="match status" value="1"/>
</dbReference>
<dbReference type="OrthoDB" id="37244at2759"/>
<dbReference type="InterPro" id="IPR007886">
    <property type="entry name" value="AlaDH/PNT_N"/>
</dbReference>
<keyword evidence="4" id="KW-0812">Transmembrane</keyword>
<dbReference type="AlphaFoldDB" id="A0A7J7IWZ5"/>
<dbReference type="PROSITE" id="PS00837">
    <property type="entry name" value="ALADH_PNT_2"/>
    <property type="match status" value="1"/>
</dbReference>
<dbReference type="GO" id="GO:0006740">
    <property type="term" value="P:NADPH regeneration"/>
    <property type="evidence" value="ECO:0007669"/>
    <property type="project" value="TreeGrafter"/>
</dbReference>
<comment type="similarity">
    <text evidence="2">In the N-terminal section; belongs to the AlaDH/PNT family.</text>
</comment>